<name>A0A0R3T902_RODNA</name>
<evidence type="ECO:0000313" key="4">
    <source>
        <dbReference type="WBParaSite" id="HNAJ_0000354101-mRNA-1"/>
    </source>
</evidence>
<dbReference type="EMBL" id="UZAE01002105">
    <property type="protein sequence ID" value="VDN99398.1"/>
    <property type="molecule type" value="Genomic_DNA"/>
</dbReference>
<protein>
    <submittedName>
        <fullName evidence="2 4">Uncharacterized protein</fullName>
    </submittedName>
</protein>
<sequence length="158" mass="17096">MLHNSRRDCGLMNVNDVIYQDIIINASGGSGIGSSVASSLTSQSGRSGTDPSMHSNSYHRRNSRPIHHSTGVPVGLLRASKSPDVNSLRRSRSRSSSFCASLAGTTISPSDHGNVDVLMNPPNPQCVPNFEQFNHWAPQRAGMIQDISKLHCLLLFTI</sequence>
<feature type="compositionally biased region" description="Basic residues" evidence="1">
    <location>
        <begin position="57"/>
        <end position="67"/>
    </location>
</feature>
<accession>A0A0R3T902</accession>
<reference evidence="4" key="1">
    <citation type="submission" date="2017-02" db="UniProtKB">
        <authorList>
            <consortium name="WormBaseParasite"/>
        </authorList>
    </citation>
    <scope>IDENTIFICATION</scope>
</reference>
<keyword evidence="3" id="KW-1185">Reference proteome</keyword>
<evidence type="ECO:0000313" key="2">
    <source>
        <dbReference type="EMBL" id="VDN99398.1"/>
    </source>
</evidence>
<dbReference type="WBParaSite" id="HNAJ_0000354101-mRNA-1">
    <property type="protein sequence ID" value="HNAJ_0000354101-mRNA-1"/>
    <property type="gene ID" value="HNAJ_0000354101"/>
</dbReference>
<evidence type="ECO:0000256" key="1">
    <source>
        <dbReference type="SAM" id="MobiDB-lite"/>
    </source>
</evidence>
<proteinExistence type="predicted"/>
<feature type="compositionally biased region" description="Polar residues" evidence="1">
    <location>
        <begin position="40"/>
        <end position="56"/>
    </location>
</feature>
<feature type="region of interest" description="Disordered" evidence="1">
    <location>
        <begin position="34"/>
        <end position="71"/>
    </location>
</feature>
<dbReference type="Proteomes" id="UP000278807">
    <property type="component" value="Unassembled WGS sequence"/>
</dbReference>
<dbReference type="AlphaFoldDB" id="A0A0R3T902"/>
<organism evidence="4">
    <name type="scientific">Rodentolepis nana</name>
    <name type="common">Dwarf tapeworm</name>
    <name type="synonym">Hymenolepis nana</name>
    <dbReference type="NCBI Taxonomy" id="102285"/>
    <lineage>
        <taxon>Eukaryota</taxon>
        <taxon>Metazoa</taxon>
        <taxon>Spiralia</taxon>
        <taxon>Lophotrochozoa</taxon>
        <taxon>Platyhelminthes</taxon>
        <taxon>Cestoda</taxon>
        <taxon>Eucestoda</taxon>
        <taxon>Cyclophyllidea</taxon>
        <taxon>Hymenolepididae</taxon>
        <taxon>Rodentolepis</taxon>
    </lineage>
</organism>
<evidence type="ECO:0000313" key="3">
    <source>
        <dbReference type="Proteomes" id="UP000278807"/>
    </source>
</evidence>
<reference evidence="2 3" key="2">
    <citation type="submission" date="2018-11" db="EMBL/GenBank/DDBJ databases">
        <authorList>
            <consortium name="Pathogen Informatics"/>
        </authorList>
    </citation>
    <scope>NUCLEOTIDE SEQUENCE [LARGE SCALE GENOMIC DNA]</scope>
</reference>
<gene>
    <name evidence="2" type="ORF">HNAJ_LOCUS3539</name>
</gene>